<dbReference type="Proteomes" id="UP001164250">
    <property type="component" value="Chromosome 15"/>
</dbReference>
<evidence type="ECO:0000313" key="1">
    <source>
        <dbReference type="EMBL" id="KAJ0074987.1"/>
    </source>
</evidence>
<proteinExistence type="predicted"/>
<gene>
    <name evidence="1" type="ORF">Patl1_34210</name>
</gene>
<dbReference type="EMBL" id="CM047910">
    <property type="protein sequence ID" value="KAJ0074987.1"/>
    <property type="molecule type" value="Genomic_DNA"/>
</dbReference>
<sequence>MEATKEDSRLLSKIIPPRLEDSGLEDCALPPDAIKEAFFKAASVVKSGATSFFHSDDEEEDCLDDPWPQTKDVSDTVVGVSSLPEAPGPCGVVKGGGVVEEGEDKVVVPGGGGGDVAEEKDDVVMGGDGDVTVGKGGSGCVEGLKGLKIEEKEKKKENKESERPTLVEGFV</sequence>
<evidence type="ECO:0000313" key="2">
    <source>
        <dbReference type="Proteomes" id="UP001164250"/>
    </source>
</evidence>
<name>A0ACC0ZSG9_9ROSI</name>
<protein>
    <submittedName>
        <fullName evidence="1">Uncharacterized protein</fullName>
    </submittedName>
</protein>
<reference evidence="2" key="1">
    <citation type="journal article" date="2023" name="G3 (Bethesda)">
        <title>Genome assembly and association tests identify interacting loci associated with vigor, precocity, and sex in interspecific pistachio rootstocks.</title>
        <authorList>
            <person name="Palmer W."/>
            <person name="Jacygrad E."/>
            <person name="Sagayaradj S."/>
            <person name="Cavanaugh K."/>
            <person name="Han R."/>
            <person name="Bertier L."/>
            <person name="Beede B."/>
            <person name="Kafkas S."/>
            <person name="Golino D."/>
            <person name="Preece J."/>
            <person name="Michelmore R."/>
        </authorList>
    </citation>
    <scope>NUCLEOTIDE SEQUENCE [LARGE SCALE GENOMIC DNA]</scope>
</reference>
<keyword evidence="2" id="KW-1185">Reference proteome</keyword>
<organism evidence="1 2">
    <name type="scientific">Pistacia atlantica</name>
    <dbReference type="NCBI Taxonomy" id="434234"/>
    <lineage>
        <taxon>Eukaryota</taxon>
        <taxon>Viridiplantae</taxon>
        <taxon>Streptophyta</taxon>
        <taxon>Embryophyta</taxon>
        <taxon>Tracheophyta</taxon>
        <taxon>Spermatophyta</taxon>
        <taxon>Magnoliopsida</taxon>
        <taxon>eudicotyledons</taxon>
        <taxon>Gunneridae</taxon>
        <taxon>Pentapetalae</taxon>
        <taxon>rosids</taxon>
        <taxon>malvids</taxon>
        <taxon>Sapindales</taxon>
        <taxon>Anacardiaceae</taxon>
        <taxon>Pistacia</taxon>
    </lineage>
</organism>
<accession>A0ACC0ZSG9</accession>
<comment type="caution">
    <text evidence="1">The sequence shown here is derived from an EMBL/GenBank/DDBJ whole genome shotgun (WGS) entry which is preliminary data.</text>
</comment>